<dbReference type="EMBL" id="CP015217">
    <property type="protein sequence ID" value="AOP33687.1"/>
    <property type="molecule type" value="Genomic_DNA"/>
</dbReference>
<organism evidence="2 3">
    <name type="scientific">Leptospira tipperaryensis</name>
    <dbReference type="NCBI Taxonomy" id="2564040"/>
    <lineage>
        <taxon>Bacteria</taxon>
        <taxon>Pseudomonadati</taxon>
        <taxon>Spirochaetota</taxon>
        <taxon>Spirochaetia</taxon>
        <taxon>Leptospirales</taxon>
        <taxon>Leptospiraceae</taxon>
        <taxon>Leptospira</taxon>
    </lineage>
</organism>
<gene>
    <name evidence="2" type="ORF">A0128_07425</name>
</gene>
<evidence type="ECO:0000313" key="2">
    <source>
        <dbReference type="EMBL" id="AOP33687.1"/>
    </source>
</evidence>
<proteinExistence type="predicted"/>
<dbReference type="AlphaFoldDB" id="A0A1D7UVQ7"/>
<sequence length="288" mass="32420">MSHKKVLIAGSEGLLGSSLVPFLKGLDYDVIRHSRNGETETVGDLVEKEVVWGILDRHKPDFIINLAAATNVDECEKKPNLAYLLNVKILENITSWIKANENSSYLIHVSTDQVYDGVGPHLEDNVKLTNYYAFSKYTGELVANTVNSVVLRTNFFGHSKNSKRRSFSDWIIESVETNKDITVFEDIFFSPLSLTTLTQKIQTVLSSPKRGIYNLGASNGVSKADFAYKVVEILGKSNSKIKKGSIFDLNLRAYRPRDMRMDVSKFEKTYNLTLPTVEEEIQTLLRGD</sequence>
<evidence type="ECO:0000259" key="1">
    <source>
        <dbReference type="Pfam" id="PF04321"/>
    </source>
</evidence>
<dbReference type="Pfam" id="PF04321">
    <property type="entry name" value="RmlD_sub_bind"/>
    <property type="match status" value="1"/>
</dbReference>
<keyword evidence="3" id="KW-1185">Reference proteome</keyword>
<dbReference type="Proteomes" id="UP000094197">
    <property type="component" value="Chromosome 1"/>
</dbReference>
<dbReference type="PANTHER" id="PTHR43242:SF1">
    <property type="entry name" value="NAD(P)-BINDING ROSSMANN-FOLD SUPERFAMILY PROTEIN"/>
    <property type="match status" value="1"/>
</dbReference>
<dbReference type="OrthoDB" id="9803892at2"/>
<feature type="domain" description="RmlD-like substrate binding" evidence="1">
    <location>
        <begin position="5"/>
        <end position="285"/>
    </location>
</feature>
<dbReference type="Gene3D" id="3.40.50.720">
    <property type="entry name" value="NAD(P)-binding Rossmann-like Domain"/>
    <property type="match status" value="1"/>
</dbReference>
<dbReference type="KEGG" id="laj:A0128_07425"/>
<reference evidence="2 3" key="1">
    <citation type="submission" date="2016-04" db="EMBL/GenBank/DDBJ databases">
        <title>Complete genome seqeunce of Leptospira alstonii serovar Room22.</title>
        <authorList>
            <person name="Nally J.E."/>
            <person name="Bayles D.O."/>
            <person name="Hurley D."/>
            <person name="Fanning S."/>
            <person name="McMahon B.J."/>
            <person name="Arent Z."/>
        </authorList>
    </citation>
    <scope>NUCLEOTIDE SEQUENCE [LARGE SCALE GENOMIC DNA]</scope>
    <source>
        <strain evidence="2 3">GWTS #1</strain>
    </source>
</reference>
<dbReference type="InterPro" id="IPR036291">
    <property type="entry name" value="NAD(P)-bd_dom_sf"/>
</dbReference>
<dbReference type="RefSeq" id="WP_069606922.1">
    <property type="nucleotide sequence ID" value="NZ_CP015217.1"/>
</dbReference>
<dbReference type="PANTHER" id="PTHR43242">
    <property type="entry name" value="NAD(P)-BINDING ROSSMANN-FOLD SUPERFAMILY PROTEIN"/>
    <property type="match status" value="1"/>
</dbReference>
<dbReference type="InterPro" id="IPR029903">
    <property type="entry name" value="RmlD-like-bd"/>
</dbReference>
<dbReference type="SUPFAM" id="SSF51735">
    <property type="entry name" value="NAD(P)-binding Rossmann-fold domains"/>
    <property type="match status" value="1"/>
</dbReference>
<evidence type="ECO:0000313" key="3">
    <source>
        <dbReference type="Proteomes" id="UP000094197"/>
    </source>
</evidence>
<accession>A0A1D7UVQ7</accession>
<name>A0A1D7UVQ7_9LEPT</name>
<protein>
    <recommendedName>
        <fullName evidence="1">RmlD-like substrate binding domain-containing protein</fullName>
    </recommendedName>
</protein>
<dbReference type="Gene3D" id="3.90.25.10">
    <property type="entry name" value="UDP-galactose 4-epimerase, domain 1"/>
    <property type="match status" value="1"/>
</dbReference>
<dbReference type="CDD" id="cd05254">
    <property type="entry name" value="dTDP_HR_like_SDR_e"/>
    <property type="match status" value="1"/>
</dbReference>